<reference evidence="11" key="1">
    <citation type="journal article" date="2023" name="bioRxiv">
        <title>Scaffold-level genome assemblies of two parasitoid biocontrol wasps reveal the parthenogenesis mechanism and an associated novel virus.</title>
        <authorList>
            <person name="Inwood S."/>
            <person name="Skelly J."/>
            <person name="Guhlin J."/>
            <person name="Harrop T."/>
            <person name="Goldson S."/>
            <person name="Dearden P."/>
        </authorList>
    </citation>
    <scope>NUCLEOTIDE SEQUENCE</scope>
    <source>
        <strain evidence="11">Irish</strain>
        <tissue evidence="11">Whole body</tissue>
    </source>
</reference>
<feature type="signal peptide" evidence="10">
    <location>
        <begin position="1"/>
        <end position="20"/>
    </location>
</feature>
<feature type="region of interest" description="Disordered" evidence="8">
    <location>
        <begin position="42"/>
        <end position="72"/>
    </location>
</feature>
<comment type="subcellular location">
    <subcellularLocation>
        <location evidence="1">Membrane</location>
        <topology evidence="1">Single-pass type I membrane protein</topology>
    </subcellularLocation>
</comment>
<feature type="compositionally biased region" description="Polar residues" evidence="8">
    <location>
        <begin position="51"/>
        <end position="71"/>
    </location>
</feature>
<keyword evidence="4 10" id="KW-0732">Signal</keyword>
<evidence type="ECO:0000313" key="12">
    <source>
        <dbReference type="Proteomes" id="UP001168990"/>
    </source>
</evidence>
<evidence type="ECO:0000256" key="5">
    <source>
        <dbReference type="ARBA" id="ARBA00022989"/>
    </source>
</evidence>
<name>A0AA39FIS0_9HYME</name>
<evidence type="ECO:0000256" key="1">
    <source>
        <dbReference type="ARBA" id="ARBA00004479"/>
    </source>
</evidence>
<keyword evidence="7" id="KW-0325">Glycoprotein</keyword>
<reference evidence="11" key="2">
    <citation type="submission" date="2023-03" db="EMBL/GenBank/DDBJ databases">
        <authorList>
            <person name="Inwood S.N."/>
            <person name="Skelly J.G."/>
            <person name="Guhlin J."/>
            <person name="Harrop T.W.R."/>
            <person name="Goldson S.G."/>
            <person name="Dearden P.K."/>
        </authorList>
    </citation>
    <scope>NUCLEOTIDE SEQUENCE</scope>
    <source>
        <strain evidence="11">Irish</strain>
        <tissue evidence="11">Whole body</tissue>
    </source>
</reference>
<dbReference type="EMBL" id="JAQQBS010000004">
    <property type="protein sequence ID" value="KAK0170324.1"/>
    <property type="molecule type" value="Genomic_DNA"/>
</dbReference>
<organism evidence="11 12">
    <name type="scientific">Microctonus aethiopoides</name>
    <dbReference type="NCBI Taxonomy" id="144406"/>
    <lineage>
        <taxon>Eukaryota</taxon>
        <taxon>Metazoa</taxon>
        <taxon>Ecdysozoa</taxon>
        <taxon>Arthropoda</taxon>
        <taxon>Hexapoda</taxon>
        <taxon>Insecta</taxon>
        <taxon>Pterygota</taxon>
        <taxon>Neoptera</taxon>
        <taxon>Endopterygota</taxon>
        <taxon>Hymenoptera</taxon>
        <taxon>Apocrita</taxon>
        <taxon>Ichneumonoidea</taxon>
        <taxon>Braconidae</taxon>
        <taxon>Euphorinae</taxon>
        <taxon>Microctonus</taxon>
    </lineage>
</organism>
<evidence type="ECO:0000256" key="4">
    <source>
        <dbReference type="ARBA" id="ARBA00022729"/>
    </source>
</evidence>
<keyword evidence="6 9" id="KW-0472">Membrane</keyword>
<evidence type="ECO:0000313" key="11">
    <source>
        <dbReference type="EMBL" id="KAK0170324.1"/>
    </source>
</evidence>
<dbReference type="PANTHER" id="PTHR11337">
    <property type="entry name" value="MUCIN/PORIMIN"/>
    <property type="match status" value="1"/>
</dbReference>
<comment type="similarity">
    <text evidence="2">Belongs to the CD164 family.</text>
</comment>
<protein>
    <submittedName>
        <fullName evidence="11">Uncharacterized protein</fullName>
    </submittedName>
</protein>
<evidence type="ECO:0000256" key="6">
    <source>
        <dbReference type="ARBA" id="ARBA00023136"/>
    </source>
</evidence>
<proteinExistence type="inferred from homology"/>
<gene>
    <name evidence="11" type="ORF">PV328_010899</name>
</gene>
<evidence type="ECO:0000256" key="10">
    <source>
        <dbReference type="SAM" id="SignalP"/>
    </source>
</evidence>
<dbReference type="GO" id="GO:0016020">
    <property type="term" value="C:membrane"/>
    <property type="evidence" value="ECO:0007669"/>
    <property type="project" value="UniProtKB-SubCell"/>
</dbReference>
<dbReference type="AlphaFoldDB" id="A0AA39FIS0"/>
<accession>A0AA39FIS0</accession>
<evidence type="ECO:0000256" key="7">
    <source>
        <dbReference type="ARBA" id="ARBA00023180"/>
    </source>
</evidence>
<evidence type="ECO:0000256" key="9">
    <source>
        <dbReference type="SAM" id="Phobius"/>
    </source>
</evidence>
<comment type="caution">
    <text evidence="11">The sequence shown here is derived from an EMBL/GenBank/DDBJ whole genome shotgun (WGS) entry which is preliminary data.</text>
</comment>
<dbReference type="PANTHER" id="PTHR11337:SF8">
    <property type="entry name" value="VISGUN, ISOFORM E"/>
    <property type="match status" value="1"/>
</dbReference>
<dbReference type="InterPro" id="IPR007947">
    <property type="entry name" value="CD164_MGC24"/>
</dbReference>
<dbReference type="GO" id="GO:0031410">
    <property type="term" value="C:cytoplasmic vesicle"/>
    <property type="evidence" value="ECO:0007669"/>
    <property type="project" value="TreeGrafter"/>
</dbReference>
<evidence type="ECO:0000256" key="3">
    <source>
        <dbReference type="ARBA" id="ARBA00022692"/>
    </source>
</evidence>
<sequence>MKYTTISYVIYVLLSSFCLGSPLQTNQNDNAKDNSLKIHETTTAEPKYESPKTTTINNNPLSSNVSSTTKNPGKLDTTTPLTLINATTKVVYYTQSVESSTKNSQHSTTAIPIILSSTASSGQRQFDILSFMGGSLFTFCLMAIGFVLWKAYKMQIERNYRTI</sequence>
<dbReference type="Proteomes" id="UP001168990">
    <property type="component" value="Unassembled WGS sequence"/>
</dbReference>
<feature type="chain" id="PRO_5041223585" evidence="10">
    <location>
        <begin position="21"/>
        <end position="163"/>
    </location>
</feature>
<keyword evidence="3 9" id="KW-0812">Transmembrane</keyword>
<feature type="transmembrane region" description="Helical" evidence="9">
    <location>
        <begin position="128"/>
        <end position="149"/>
    </location>
</feature>
<evidence type="ECO:0000256" key="8">
    <source>
        <dbReference type="SAM" id="MobiDB-lite"/>
    </source>
</evidence>
<keyword evidence="5 9" id="KW-1133">Transmembrane helix</keyword>
<keyword evidence="12" id="KW-1185">Reference proteome</keyword>
<evidence type="ECO:0000256" key="2">
    <source>
        <dbReference type="ARBA" id="ARBA00005341"/>
    </source>
</evidence>